<evidence type="ECO:0000313" key="2">
    <source>
        <dbReference type="EMBL" id="GEN85175.1"/>
    </source>
</evidence>
<dbReference type="EMBL" id="BJYL01000063">
    <property type="protein sequence ID" value="GEN85175.1"/>
    <property type="molecule type" value="Genomic_DNA"/>
</dbReference>
<dbReference type="Gene3D" id="3.10.400.10">
    <property type="entry name" value="Sulfate adenylyltransferase"/>
    <property type="match status" value="1"/>
</dbReference>
<dbReference type="AlphaFoldDB" id="A0A511ZCJ6"/>
<dbReference type="InterPro" id="IPR007374">
    <property type="entry name" value="ASCH_domain"/>
</dbReference>
<dbReference type="Pfam" id="PF04266">
    <property type="entry name" value="ASCH"/>
    <property type="match status" value="1"/>
</dbReference>
<dbReference type="SMART" id="SM01022">
    <property type="entry name" value="ASCH"/>
    <property type="match status" value="1"/>
</dbReference>
<comment type="caution">
    <text evidence="2">The sequence shown here is derived from an EMBL/GenBank/DDBJ whole genome shotgun (WGS) entry which is preliminary data.</text>
</comment>
<dbReference type="SUPFAM" id="SSF88697">
    <property type="entry name" value="PUA domain-like"/>
    <property type="match status" value="1"/>
</dbReference>
<evidence type="ECO:0000259" key="1">
    <source>
        <dbReference type="SMART" id="SM01022"/>
    </source>
</evidence>
<dbReference type="Proteomes" id="UP000321901">
    <property type="component" value="Unassembled WGS sequence"/>
</dbReference>
<proteinExistence type="predicted"/>
<dbReference type="InterPro" id="IPR015947">
    <property type="entry name" value="PUA-like_sf"/>
</dbReference>
<dbReference type="RefSeq" id="WP_147060718.1">
    <property type="nucleotide sequence ID" value="NZ_BJYL01000063.1"/>
</dbReference>
<evidence type="ECO:0000313" key="3">
    <source>
        <dbReference type="Proteomes" id="UP000321901"/>
    </source>
</evidence>
<feature type="domain" description="ASCH" evidence="1">
    <location>
        <begin position="25"/>
        <end position="143"/>
    </location>
</feature>
<dbReference type="CDD" id="cd06553">
    <property type="entry name" value="ASCH_Ef3133_like"/>
    <property type="match status" value="1"/>
</dbReference>
<dbReference type="PIRSF" id="PIRSF021320">
    <property type="entry name" value="DUF984"/>
    <property type="match status" value="1"/>
</dbReference>
<gene>
    <name evidence="2" type="ORF">SLU01_34870</name>
</gene>
<keyword evidence="3" id="KW-1185">Reference proteome</keyword>
<dbReference type="PANTHER" id="PTHR39203">
    <property type="entry name" value="CYTOPLASMIC PROTEIN-RELATED"/>
    <property type="match status" value="1"/>
</dbReference>
<reference evidence="2 3" key="1">
    <citation type="submission" date="2019-07" db="EMBL/GenBank/DDBJ databases">
        <title>Whole genome shotgun sequence of Sporosarcina luteola NBRC 105378.</title>
        <authorList>
            <person name="Hosoyama A."/>
            <person name="Uohara A."/>
            <person name="Ohji S."/>
            <person name="Ichikawa N."/>
        </authorList>
    </citation>
    <scope>NUCLEOTIDE SEQUENCE [LARGE SCALE GENOMIC DNA]</scope>
    <source>
        <strain evidence="2 3">NBRC 105378</strain>
    </source>
</reference>
<dbReference type="InterPro" id="IPR009326">
    <property type="entry name" value="DUF984"/>
</dbReference>
<accession>A0A511ZCJ6</accession>
<sequence>MNQLAKDYWEQFWGEEEHPALVSAWMFGEAVDELAQAVIDGRKTATCSALKLYELENEPVPVIDEYSIILNSLEEPVAIIKTVDVSVIPMNEVTEEFALAEGDGSYRNWKEIHERYFKRELGKVGLEFTEDVLLVCERFELVDVKLQV</sequence>
<dbReference type="PANTHER" id="PTHR39203:SF1">
    <property type="entry name" value="CYTOPLASMIC PROTEIN"/>
    <property type="match status" value="1"/>
</dbReference>
<dbReference type="OrthoDB" id="9807542at2"/>
<name>A0A511ZCJ6_9BACL</name>
<organism evidence="2 3">
    <name type="scientific">Sporosarcina luteola</name>
    <dbReference type="NCBI Taxonomy" id="582850"/>
    <lineage>
        <taxon>Bacteria</taxon>
        <taxon>Bacillati</taxon>
        <taxon>Bacillota</taxon>
        <taxon>Bacilli</taxon>
        <taxon>Bacillales</taxon>
        <taxon>Caryophanaceae</taxon>
        <taxon>Sporosarcina</taxon>
    </lineage>
</organism>
<protein>
    <submittedName>
        <fullName evidence="2">RNA-binding protein</fullName>
    </submittedName>
</protein>